<reference evidence="2" key="1">
    <citation type="journal article" date="2017" name="Gigascience">
        <title>The genome draft of coconut (Cocos nucifera).</title>
        <authorList>
            <person name="Xiao Y."/>
            <person name="Xu P."/>
            <person name="Fan H."/>
            <person name="Baudouin L."/>
            <person name="Xia W."/>
            <person name="Bocs S."/>
            <person name="Xu J."/>
            <person name="Li Q."/>
            <person name="Guo A."/>
            <person name="Zhou L."/>
            <person name="Li J."/>
            <person name="Wu Y."/>
            <person name="Ma Z."/>
            <person name="Armero A."/>
            <person name="Issali A.E."/>
            <person name="Liu N."/>
            <person name="Peng M."/>
            <person name="Yang Y."/>
        </authorList>
    </citation>
    <scope>NUCLEOTIDE SEQUENCE</scope>
    <source>
        <tissue evidence="2">Spear leaf of Hainan Tall coconut</tissue>
    </source>
</reference>
<dbReference type="EMBL" id="CM017872">
    <property type="protein sequence ID" value="KAG1326888.1"/>
    <property type="molecule type" value="Genomic_DNA"/>
</dbReference>
<comment type="caution">
    <text evidence="2">The sequence shown here is derived from an EMBL/GenBank/DDBJ whole genome shotgun (WGS) entry which is preliminary data.</text>
</comment>
<accession>A0A8K0HV16</accession>
<evidence type="ECO:0000313" key="2">
    <source>
        <dbReference type="EMBL" id="KAG1326888.1"/>
    </source>
</evidence>
<keyword evidence="3" id="KW-1185">Reference proteome</keyword>
<feature type="compositionally biased region" description="Polar residues" evidence="1">
    <location>
        <begin position="32"/>
        <end position="50"/>
    </location>
</feature>
<proteinExistence type="predicted"/>
<dbReference type="Proteomes" id="UP000797356">
    <property type="component" value="Chromosome 1"/>
</dbReference>
<evidence type="ECO:0000313" key="3">
    <source>
        <dbReference type="Proteomes" id="UP000797356"/>
    </source>
</evidence>
<protein>
    <submittedName>
        <fullName evidence="2">Uncharacterized protein</fullName>
    </submittedName>
</protein>
<dbReference type="AlphaFoldDB" id="A0A8K0HV16"/>
<feature type="region of interest" description="Disordered" evidence="1">
    <location>
        <begin position="21"/>
        <end position="50"/>
    </location>
</feature>
<reference evidence="2" key="2">
    <citation type="submission" date="2019-07" db="EMBL/GenBank/DDBJ databases">
        <authorList>
            <person name="Yang Y."/>
            <person name="Bocs S."/>
            <person name="Baudouin L."/>
        </authorList>
    </citation>
    <scope>NUCLEOTIDE SEQUENCE</scope>
    <source>
        <tissue evidence="2">Spear leaf of Hainan Tall coconut</tissue>
    </source>
</reference>
<gene>
    <name evidence="2" type="ORF">COCNU_01G008220</name>
</gene>
<evidence type="ECO:0000256" key="1">
    <source>
        <dbReference type="SAM" id="MobiDB-lite"/>
    </source>
</evidence>
<organism evidence="2 3">
    <name type="scientific">Cocos nucifera</name>
    <name type="common">Coconut palm</name>
    <dbReference type="NCBI Taxonomy" id="13894"/>
    <lineage>
        <taxon>Eukaryota</taxon>
        <taxon>Viridiplantae</taxon>
        <taxon>Streptophyta</taxon>
        <taxon>Embryophyta</taxon>
        <taxon>Tracheophyta</taxon>
        <taxon>Spermatophyta</taxon>
        <taxon>Magnoliopsida</taxon>
        <taxon>Liliopsida</taxon>
        <taxon>Arecaceae</taxon>
        <taxon>Arecoideae</taxon>
        <taxon>Cocoseae</taxon>
        <taxon>Attaleinae</taxon>
        <taxon>Cocos</taxon>
    </lineage>
</organism>
<sequence length="50" mass="5513">MATTTDDAFLSVPNSMQLPQLAAKQYGHRHQLSSTYKGPSRYANSDLSNL</sequence>
<name>A0A8K0HV16_COCNU</name>